<dbReference type="GO" id="GO:0051537">
    <property type="term" value="F:2 iron, 2 sulfur cluster binding"/>
    <property type="evidence" value="ECO:0007669"/>
    <property type="project" value="UniProtKB-KW"/>
</dbReference>
<name>A0A1G9FGN5_9HYPH</name>
<evidence type="ECO:0000256" key="1">
    <source>
        <dbReference type="ARBA" id="ARBA00022714"/>
    </source>
</evidence>
<dbReference type="Gene3D" id="3.30.9.10">
    <property type="entry name" value="D-Amino Acid Oxidase, subunit A, domain 2"/>
    <property type="match status" value="1"/>
</dbReference>
<keyword evidence="3" id="KW-0560">Oxidoreductase</keyword>
<dbReference type="RefSeq" id="WP_091598801.1">
    <property type="nucleotide sequence ID" value="NZ_FNEE01000022.1"/>
</dbReference>
<evidence type="ECO:0000256" key="4">
    <source>
        <dbReference type="ARBA" id="ARBA00023004"/>
    </source>
</evidence>
<dbReference type="PANTHER" id="PTHR13847:SF281">
    <property type="entry name" value="FAD DEPENDENT OXIDOREDUCTASE DOMAIN-CONTAINING PROTEIN"/>
    <property type="match status" value="1"/>
</dbReference>
<evidence type="ECO:0000256" key="5">
    <source>
        <dbReference type="ARBA" id="ARBA00023014"/>
    </source>
</evidence>
<dbReference type="SUPFAM" id="SSF50022">
    <property type="entry name" value="ISP domain"/>
    <property type="match status" value="1"/>
</dbReference>
<dbReference type="PRINTS" id="PR00162">
    <property type="entry name" value="RIESKE"/>
</dbReference>
<dbReference type="GO" id="GO:0005737">
    <property type="term" value="C:cytoplasm"/>
    <property type="evidence" value="ECO:0007669"/>
    <property type="project" value="TreeGrafter"/>
</dbReference>
<dbReference type="InterPro" id="IPR017941">
    <property type="entry name" value="Rieske_2Fe-2S"/>
</dbReference>
<keyword evidence="9" id="KW-1185">Reference proteome</keyword>
<keyword evidence="1" id="KW-0001">2Fe-2S</keyword>
<keyword evidence="5" id="KW-0411">Iron-sulfur</keyword>
<sequence>MNVSDERTVSLWAATEVVPDAVPLGQSEQVDVVVVGSGIAGLSVAYELAVAGQKVAVLDRGRIGSGMTARTTAHLSSVCDDYFSELTKLRGEDLARIFYQSQSAAIDHIQSIRETERIACDFRRLDGFLFPASGSQESNITRELDAALKIGVEVEKTRGVPFAGFSDVQALRYANQATFHPLKYLRGLAAAIRARGGVLYADTIVEKVEETDGGVRVTTVSGFTVSARSAVVATNSPINDRVALHTKQAPYRTYAMSFEIARDTIPDALYWDTEDPYHYVRLQPGDGRTDFLIVGGEDHKTGQSDDAGDRFAALTAWTKRLVPDVGVEINRWSGQVMETVDYAGFIGRNPGDSRVFVATGDSGQGITHGVVAGLLISDLILKEESPWRELYEPSRKTAGAIGDYLSENATAIKSFAEYIAPGEIDSVDKLRPGEGAIVREGLSKIAAFRDDDGTLYKRSAACTHVGCHVHWNSLERCWDCPCHGSHFAIDGTALNGPAVAPLARVGE</sequence>
<evidence type="ECO:0000313" key="9">
    <source>
        <dbReference type="Proteomes" id="UP000198894"/>
    </source>
</evidence>
<dbReference type="GO" id="GO:0016491">
    <property type="term" value="F:oxidoreductase activity"/>
    <property type="evidence" value="ECO:0007669"/>
    <property type="project" value="UniProtKB-KW"/>
</dbReference>
<dbReference type="Pfam" id="PF01266">
    <property type="entry name" value="DAO"/>
    <property type="match status" value="1"/>
</dbReference>
<dbReference type="Gene3D" id="3.50.50.60">
    <property type="entry name" value="FAD/NAD(P)-binding domain"/>
    <property type="match status" value="1"/>
</dbReference>
<dbReference type="InterPro" id="IPR036188">
    <property type="entry name" value="FAD/NAD-bd_sf"/>
</dbReference>
<gene>
    <name evidence="8" type="ORF">SAMN05428953_12229</name>
</gene>
<accession>A0A1G9FGN5</accession>
<evidence type="ECO:0000256" key="6">
    <source>
        <dbReference type="ARBA" id="ARBA00023157"/>
    </source>
</evidence>
<dbReference type="FunFam" id="2.102.10.10:FF:000014">
    <property type="entry name" value="Oxidoreductase, FAD dependent"/>
    <property type="match status" value="1"/>
</dbReference>
<dbReference type="PANTHER" id="PTHR13847">
    <property type="entry name" value="SARCOSINE DEHYDROGENASE-RELATED"/>
    <property type="match status" value="1"/>
</dbReference>
<evidence type="ECO:0000259" key="7">
    <source>
        <dbReference type="PROSITE" id="PS51296"/>
    </source>
</evidence>
<keyword evidence="4" id="KW-0408">Iron</keyword>
<dbReference type="Proteomes" id="UP000198894">
    <property type="component" value="Unassembled WGS sequence"/>
</dbReference>
<dbReference type="GO" id="GO:0046872">
    <property type="term" value="F:metal ion binding"/>
    <property type="evidence" value="ECO:0007669"/>
    <property type="project" value="UniProtKB-KW"/>
</dbReference>
<dbReference type="InterPro" id="IPR005805">
    <property type="entry name" value="Rieske_Fe-S_prot_C"/>
</dbReference>
<keyword evidence="2" id="KW-0479">Metal-binding</keyword>
<feature type="domain" description="Rieske" evidence="7">
    <location>
        <begin position="422"/>
        <end position="507"/>
    </location>
</feature>
<dbReference type="GO" id="GO:0016020">
    <property type="term" value="C:membrane"/>
    <property type="evidence" value="ECO:0007669"/>
    <property type="project" value="InterPro"/>
</dbReference>
<evidence type="ECO:0000256" key="3">
    <source>
        <dbReference type="ARBA" id="ARBA00023002"/>
    </source>
</evidence>
<dbReference type="Pfam" id="PF00355">
    <property type="entry name" value="Rieske"/>
    <property type="match status" value="1"/>
</dbReference>
<dbReference type="InterPro" id="IPR036922">
    <property type="entry name" value="Rieske_2Fe-2S_sf"/>
</dbReference>
<dbReference type="PROSITE" id="PS51296">
    <property type="entry name" value="RIESKE"/>
    <property type="match status" value="1"/>
</dbReference>
<evidence type="ECO:0000313" key="8">
    <source>
        <dbReference type="EMBL" id="SDK87313.1"/>
    </source>
</evidence>
<dbReference type="EMBL" id="FNEE01000022">
    <property type="protein sequence ID" value="SDK87313.1"/>
    <property type="molecule type" value="Genomic_DNA"/>
</dbReference>
<proteinExistence type="predicted"/>
<dbReference type="InterPro" id="IPR006076">
    <property type="entry name" value="FAD-dep_OxRdtase"/>
</dbReference>
<evidence type="ECO:0000256" key="2">
    <source>
        <dbReference type="ARBA" id="ARBA00022723"/>
    </source>
</evidence>
<organism evidence="8 9">
    <name type="scientific">Mesorhizobium muleiense</name>
    <dbReference type="NCBI Taxonomy" id="1004279"/>
    <lineage>
        <taxon>Bacteria</taxon>
        <taxon>Pseudomonadati</taxon>
        <taxon>Pseudomonadota</taxon>
        <taxon>Alphaproteobacteria</taxon>
        <taxon>Hyphomicrobiales</taxon>
        <taxon>Phyllobacteriaceae</taxon>
        <taxon>Mesorhizobium</taxon>
    </lineage>
</organism>
<protein>
    <recommendedName>
        <fullName evidence="7">Rieske domain-containing protein</fullName>
    </recommendedName>
</protein>
<dbReference type="SUPFAM" id="SSF51905">
    <property type="entry name" value="FAD/NAD(P)-binding domain"/>
    <property type="match status" value="1"/>
</dbReference>
<dbReference type="AlphaFoldDB" id="A0A1G9FGN5"/>
<dbReference type="Gene3D" id="2.102.10.10">
    <property type="entry name" value="Rieske [2Fe-2S] iron-sulphur domain"/>
    <property type="match status" value="1"/>
</dbReference>
<reference evidence="9" key="1">
    <citation type="submission" date="2016-10" db="EMBL/GenBank/DDBJ databases">
        <authorList>
            <person name="Varghese N."/>
            <person name="Submissions S."/>
        </authorList>
    </citation>
    <scope>NUCLEOTIDE SEQUENCE [LARGE SCALE GENOMIC DNA]</scope>
    <source>
        <strain evidence="9">CGMCC 1.11022</strain>
    </source>
</reference>
<keyword evidence="6" id="KW-1015">Disulfide bond</keyword>